<feature type="modified residue" description="4-aspartylphosphate" evidence="6">
    <location>
        <position position="60"/>
    </location>
</feature>
<evidence type="ECO:0000256" key="5">
    <source>
        <dbReference type="ARBA" id="ARBA00023163"/>
    </source>
</evidence>
<keyword evidence="1 6" id="KW-0597">Phosphoprotein</keyword>
<feature type="domain" description="Response regulatory" evidence="7">
    <location>
        <begin position="10"/>
        <end position="128"/>
    </location>
</feature>
<dbReference type="EMBL" id="QORE01001637">
    <property type="protein sequence ID" value="RCI71064.1"/>
    <property type="molecule type" value="Genomic_DNA"/>
</dbReference>
<dbReference type="Proteomes" id="UP000253594">
    <property type="component" value="Unassembled WGS sequence"/>
</dbReference>
<dbReference type="InterPro" id="IPR011006">
    <property type="entry name" value="CheY-like_superfamily"/>
</dbReference>
<dbReference type="PROSITE" id="PS50110">
    <property type="entry name" value="RESPONSE_REGULATORY"/>
    <property type="match status" value="1"/>
</dbReference>
<dbReference type="Gene3D" id="3.40.50.2300">
    <property type="match status" value="1"/>
</dbReference>
<keyword evidence="2" id="KW-0902">Two-component regulatory system</keyword>
<dbReference type="InterPro" id="IPR039420">
    <property type="entry name" value="WalR-like"/>
</dbReference>
<dbReference type="PANTHER" id="PTHR48111:SF1">
    <property type="entry name" value="TWO-COMPONENT RESPONSE REGULATOR ORR33"/>
    <property type="match status" value="1"/>
</dbReference>
<dbReference type="Pfam" id="PF00072">
    <property type="entry name" value="Response_reg"/>
    <property type="match status" value="1"/>
</dbReference>
<dbReference type="GO" id="GO:0006355">
    <property type="term" value="P:regulation of DNA-templated transcription"/>
    <property type="evidence" value="ECO:0007669"/>
    <property type="project" value="TreeGrafter"/>
</dbReference>
<comment type="caution">
    <text evidence="8">The sequence shown here is derived from an EMBL/GenBank/DDBJ whole genome shotgun (WGS) entry which is preliminary data.</text>
</comment>
<dbReference type="InterPro" id="IPR001789">
    <property type="entry name" value="Sig_transdc_resp-reg_receiver"/>
</dbReference>
<evidence type="ECO:0000256" key="2">
    <source>
        <dbReference type="ARBA" id="ARBA00023012"/>
    </source>
</evidence>
<dbReference type="GO" id="GO:0032993">
    <property type="term" value="C:protein-DNA complex"/>
    <property type="evidence" value="ECO:0007669"/>
    <property type="project" value="TreeGrafter"/>
</dbReference>
<sequence length="152" mass="17231">MDKPASRHFSVLIIDDEPQVTSELRELLENSGYRCVTSTHRESAIASFQADPNIGLVICDLYLGQDNGIRLIESLKEVAGNGRFFESIILTGHDGRQEVIEAMRVGAADYYQKPVAPQELLHGLERLETRLHERVRSQVRLRHVPQRLEDLA</sequence>
<dbReference type="AlphaFoldDB" id="A0A367M0V9"/>
<dbReference type="SMART" id="SM00448">
    <property type="entry name" value="REC"/>
    <property type="match status" value="1"/>
</dbReference>
<reference evidence="8 9" key="1">
    <citation type="submission" date="2018-07" db="EMBL/GenBank/DDBJ databases">
        <title>Mechanisms of high-level aminoglycoside resistance among Gram-negative pathogens in Brazil.</title>
        <authorList>
            <person name="Ballaben A.S."/>
            <person name="Darini A.L.C."/>
            <person name="Doi Y."/>
        </authorList>
    </citation>
    <scope>NUCLEOTIDE SEQUENCE [LARGE SCALE GENOMIC DNA]</scope>
    <source>
        <strain evidence="8 9">B2-305</strain>
    </source>
</reference>
<organism evidence="8 9">
    <name type="scientific">Pseudomonas aeruginosa</name>
    <dbReference type="NCBI Taxonomy" id="287"/>
    <lineage>
        <taxon>Bacteria</taxon>
        <taxon>Pseudomonadati</taxon>
        <taxon>Pseudomonadota</taxon>
        <taxon>Gammaproteobacteria</taxon>
        <taxon>Pseudomonadales</taxon>
        <taxon>Pseudomonadaceae</taxon>
        <taxon>Pseudomonas</taxon>
    </lineage>
</organism>
<evidence type="ECO:0000256" key="6">
    <source>
        <dbReference type="PROSITE-ProRule" id="PRU00169"/>
    </source>
</evidence>
<dbReference type="GO" id="GO:0005829">
    <property type="term" value="C:cytosol"/>
    <property type="evidence" value="ECO:0007669"/>
    <property type="project" value="TreeGrafter"/>
</dbReference>
<name>A0A367M0V9_PSEAI</name>
<dbReference type="SUPFAM" id="SSF52172">
    <property type="entry name" value="CheY-like"/>
    <property type="match status" value="1"/>
</dbReference>
<evidence type="ECO:0000256" key="3">
    <source>
        <dbReference type="ARBA" id="ARBA00023015"/>
    </source>
</evidence>
<protein>
    <submittedName>
        <fullName evidence="8">Response regulator</fullName>
    </submittedName>
</protein>
<dbReference type="GO" id="GO:0000156">
    <property type="term" value="F:phosphorelay response regulator activity"/>
    <property type="evidence" value="ECO:0007669"/>
    <property type="project" value="TreeGrafter"/>
</dbReference>
<evidence type="ECO:0000256" key="4">
    <source>
        <dbReference type="ARBA" id="ARBA00023125"/>
    </source>
</evidence>
<evidence type="ECO:0000256" key="1">
    <source>
        <dbReference type="ARBA" id="ARBA00022553"/>
    </source>
</evidence>
<evidence type="ECO:0000313" key="9">
    <source>
        <dbReference type="Proteomes" id="UP000253594"/>
    </source>
</evidence>
<evidence type="ECO:0000313" key="8">
    <source>
        <dbReference type="EMBL" id="RCI71064.1"/>
    </source>
</evidence>
<keyword evidence="5" id="KW-0804">Transcription</keyword>
<keyword evidence="3" id="KW-0805">Transcription regulation</keyword>
<feature type="non-terminal residue" evidence="8">
    <location>
        <position position="152"/>
    </location>
</feature>
<dbReference type="PANTHER" id="PTHR48111">
    <property type="entry name" value="REGULATOR OF RPOS"/>
    <property type="match status" value="1"/>
</dbReference>
<evidence type="ECO:0000259" key="7">
    <source>
        <dbReference type="PROSITE" id="PS50110"/>
    </source>
</evidence>
<keyword evidence="4" id="KW-0238">DNA-binding</keyword>
<dbReference type="CDD" id="cd00156">
    <property type="entry name" value="REC"/>
    <property type="match status" value="1"/>
</dbReference>
<proteinExistence type="predicted"/>
<dbReference type="GO" id="GO:0000976">
    <property type="term" value="F:transcription cis-regulatory region binding"/>
    <property type="evidence" value="ECO:0007669"/>
    <property type="project" value="TreeGrafter"/>
</dbReference>
<gene>
    <name evidence="8" type="ORF">DT376_31165</name>
</gene>
<accession>A0A367M0V9</accession>